<organism evidence="1 2">
    <name type="scientific">Mycolicibacterium neoaurum</name>
    <name type="common">Mycobacterium neoaurum</name>
    <dbReference type="NCBI Taxonomy" id="1795"/>
    <lineage>
        <taxon>Bacteria</taxon>
        <taxon>Bacillati</taxon>
        <taxon>Actinomycetota</taxon>
        <taxon>Actinomycetes</taxon>
        <taxon>Mycobacteriales</taxon>
        <taxon>Mycobacteriaceae</taxon>
        <taxon>Mycolicibacterium</taxon>
    </lineage>
</organism>
<dbReference type="AlphaFoldDB" id="A0AAV2WN37"/>
<reference evidence="1" key="1">
    <citation type="submission" date="2014-05" db="EMBL/GenBank/DDBJ databases">
        <authorList>
            <person name="Urmite Genomes"/>
        </authorList>
    </citation>
    <scope>NUCLEOTIDE SEQUENCE</scope>
    <source>
        <strain evidence="1">DSM 44074</strain>
    </source>
</reference>
<evidence type="ECO:0000313" key="1">
    <source>
        <dbReference type="EMBL" id="CDQ45622.1"/>
    </source>
</evidence>
<protein>
    <submittedName>
        <fullName evidence="1">CHAP domain-containing protein</fullName>
    </submittedName>
</protein>
<dbReference type="Proteomes" id="UP000028864">
    <property type="component" value="Unassembled WGS sequence"/>
</dbReference>
<gene>
    <name evidence="1" type="ORF">BN1047_03521</name>
</gene>
<accession>A0AAV2WN37</accession>
<sequence>MLCAPVSERLAVHPTVLMNRRRGPLVVLAISAVVLAAAPVVGAAPESVAESGSATVTVNTGSRDLNIRSAPSAESQKIGTLPDGARIVITCYARGAVFSGGPYRMSTDLWNRLPDGGFVTDAMLDTGSDDPVVPPCATESMTVSQARATGRSVATNPAEKGSAAWGALEKWFFASGERSYPALRGAPRELAGAARAAGWTVVDEPMQRSLVVIPPGVLAAPETGHIAWVDTVSTRPDGTYLALTEMNAAGKGPNIWSGRTVKAEPGLLYILLP</sequence>
<dbReference type="EMBL" id="LK021339">
    <property type="protein sequence ID" value="CDQ45622.1"/>
    <property type="molecule type" value="Genomic_DNA"/>
</dbReference>
<dbReference type="Gene3D" id="3.90.1720.10">
    <property type="entry name" value="endopeptidase domain like (from Nostoc punctiforme)"/>
    <property type="match status" value="1"/>
</dbReference>
<evidence type="ECO:0000313" key="2">
    <source>
        <dbReference type="Proteomes" id="UP000028864"/>
    </source>
</evidence>
<reference evidence="1" key="2">
    <citation type="submission" date="2015-09" db="EMBL/GenBank/DDBJ databases">
        <title>Draft genome sequence of Mycobacterium neoaurum DSM 44074.</title>
        <authorList>
            <person name="Croce O."/>
            <person name="Robert C."/>
            <person name="Raoult D."/>
            <person name="Drancourt M."/>
        </authorList>
    </citation>
    <scope>NUCLEOTIDE SEQUENCE</scope>
    <source>
        <strain evidence="1">DSM 44074</strain>
    </source>
</reference>
<proteinExistence type="predicted"/>
<name>A0AAV2WN37_MYCNE</name>
<dbReference type="Gene3D" id="2.30.30.40">
    <property type="entry name" value="SH3 Domains"/>
    <property type="match status" value="1"/>
</dbReference>